<accession>A0ABU1Q506</accession>
<dbReference type="InterPro" id="IPR043519">
    <property type="entry name" value="NT_sf"/>
</dbReference>
<evidence type="ECO:0000313" key="2">
    <source>
        <dbReference type="EMBL" id="MDR6597976.1"/>
    </source>
</evidence>
<protein>
    <recommendedName>
        <fullName evidence="4">Nucleotidyltransferase-like protein</fullName>
    </recommendedName>
</protein>
<dbReference type="InterPro" id="IPR006116">
    <property type="entry name" value="NT_2-5OAS_ClassI-CCAase"/>
</dbReference>
<proteinExistence type="predicted"/>
<evidence type="ECO:0008006" key="4">
    <source>
        <dbReference type="Google" id="ProtNLM"/>
    </source>
</evidence>
<organism evidence="2 3">
    <name type="scientific">Saccharothrix longispora</name>
    <dbReference type="NCBI Taxonomy" id="33920"/>
    <lineage>
        <taxon>Bacteria</taxon>
        <taxon>Bacillati</taxon>
        <taxon>Actinomycetota</taxon>
        <taxon>Actinomycetes</taxon>
        <taxon>Pseudonocardiales</taxon>
        <taxon>Pseudonocardiaceae</taxon>
        <taxon>Saccharothrix</taxon>
    </lineage>
</organism>
<comment type="caution">
    <text evidence="2">The sequence shown here is derived from an EMBL/GenBank/DDBJ whole genome shotgun (WGS) entry which is preliminary data.</text>
</comment>
<dbReference type="CDD" id="cd05400">
    <property type="entry name" value="NT_2-5OAS_ClassI-CCAase"/>
    <property type="match status" value="1"/>
</dbReference>
<dbReference type="Proteomes" id="UP001268819">
    <property type="component" value="Unassembled WGS sequence"/>
</dbReference>
<reference evidence="2 3" key="1">
    <citation type="submission" date="2023-07" db="EMBL/GenBank/DDBJ databases">
        <title>Sequencing the genomes of 1000 actinobacteria strains.</title>
        <authorList>
            <person name="Klenk H.-P."/>
        </authorList>
    </citation>
    <scope>NUCLEOTIDE SEQUENCE [LARGE SCALE GENOMIC DNA]</scope>
    <source>
        <strain evidence="2 3">DSM 43749</strain>
    </source>
</reference>
<name>A0ABU1Q506_9PSEU</name>
<dbReference type="EMBL" id="JAVDSG010000001">
    <property type="protein sequence ID" value="MDR6597976.1"/>
    <property type="molecule type" value="Genomic_DNA"/>
</dbReference>
<gene>
    <name evidence="2" type="ORF">J2S66_006360</name>
</gene>
<dbReference type="Pfam" id="PF18144">
    <property type="entry name" value="SMODS"/>
    <property type="match status" value="1"/>
</dbReference>
<sequence>MGTTAQAFVDFLEDLTPTDYHMDTMVPARKESVEDKLTEKFPPTHEMPFSEAYLIGSAAKKTALRPVEDTDLLAIFSNENNAYSTYRYDSQKFLYKIRNAYQGTQIQQVGARGQAVRVFYKTGGYVDIAPVFDAGSGDYLLPAGDGSWIYTSPFKANTWFRGRNADLSYNLPPLVRLLKKWNKAHSKRLTSFHLETIAASCFSKLSSNHRSNLTDFFRWAANHLDVQDPGGHSGYLSSYLNWPKRDEVIRSFSTALTRAEIALEKEREGDHTEAKRQWGIILGEGFPS</sequence>
<keyword evidence="3" id="KW-1185">Reference proteome</keyword>
<dbReference type="SUPFAM" id="SSF81301">
    <property type="entry name" value="Nucleotidyltransferase"/>
    <property type="match status" value="1"/>
</dbReference>
<evidence type="ECO:0000256" key="1">
    <source>
        <dbReference type="ARBA" id="ARBA00023118"/>
    </source>
</evidence>
<keyword evidence="1" id="KW-0051">Antiviral defense</keyword>
<dbReference type="RefSeq" id="WP_310311830.1">
    <property type="nucleotide sequence ID" value="NZ_BAAAXB010000001.1"/>
</dbReference>
<dbReference type="Gene3D" id="3.30.460.10">
    <property type="entry name" value="Beta Polymerase, domain 2"/>
    <property type="match status" value="1"/>
</dbReference>
<evidence type="ECO:0000313" key="3">
    <source>
        <dbReference type="Proteomes" id="UP001268819"/>
    </source>
</evidence>